<organism evidence="1 2">
    <name type="scientific">Escherichia phage ECBP5</name>
    <dbReference type="NCBI Taxonomy" id="1498172"/>
    <lineage>
        <taxon>Viruses</taxon>
        <taxon>Duplodnaviria</taxon>
        <taxon>Heunggongvirae</taxon>
        <taxon>Uroviricota</taxon>
        <taxon>Caudoviricetes</taxon>
        <taxon>Autographivirales</taxon>
        <taxon>Gajwadongvirus</taxon>
        <taxon>Gajwadongvirus ECBP5</taxon>
    </lineage>
</organism>
<proteinExistence type="predicted"/>
<dbReference type="EMBL" id="KJ749827">
    <property type="protein sequence ID" value="AID17657.1"/>
    <property type="molecule type" value="Genomic_DNA"/>
</dbReference>
<evidence type="ECO:0000313" key="2">
    <source>
        <dbReference type="Proteomes" id="UP000033808"/>
    </source>
</evidence>
<dbReference type="Proteomes" id="UP000033808">
    <property type="component" value="Segment"/>
</dbReference>
<sequence>MSNVRDRAASYQTLESFNVDSRSYPSRTVRGMYQQEQQIAKAEEAGLIVTAADLQHTHSCECCGENEAYPDGLCGKCWNELKAHNE</sequence>
<reference evidence="2" key="1">
    <citation type="submission" date="2014-04" db="EMBL/GenBank/DDBJ databases">
        <title>Complete genome sequence of Escherichia coli phage ECBP5.</title>
        <authorList>
            <person name="Lee J.S."/>
            <person name="Jang H.B."/>
            <person name="Kim K.S."/>
            <person name="Kim T.H."/>
            <person name="Park S.B."/>
            <person name="Nho S.W."/>
            <person name="Yu J.E."/>
            <person name="Yu J.E."/>
            <person name="Im S.P."/>
            <person name="Kim S.W."/>
            <person name="Jung T.S."/>
        </authorList>
    </citation>
    <scope>NUCLEOTIDE SEQUENCE [LARGE SCALE GENOMIC DNA]</scope>
</reference>
<dbReference type="GeneID" id="24620906"/>
<accession>A0A0F6N5N0</accession>
<dbReference type="RefSeq" id="YP_009146374.1">
    <property type="nucleotide sequence ID" value="NC_027330.1"/>
</dbReference>
<dbReference type="KEGG" id="vg:24620906"/>
<gene>
    <name evidence="1" type="ORF">ECBP5_0003</name>
</gene>
<protein>
    <submittedName>
        <fullName evidence="1">Uncharacterized protein</fullName>
    </submittedName>
</protein>
<name>A0A0F6N5N0_9CAUD</name>
<keyword evidence="2" id="KW-1185">Reference proteome</keyword>
<evidence type="ECO:0000313" key="1">
    <source>
        <dbReference type="EMBL" id="AID17657.1"/>
    </source>
</evidence>
<reference evidence="1 2" key="2">
    <citation type="journal article" date="2015" name="PLoS ONE">
        <title>Complete Genomic and Lysis-Cassette Characterization of the Novel Phage, KBNP1315, which Infects Avian Pathogenic Escherichia coli (APEC).</title>
        <authorList>
            <person name="Lee J.S."/>
            <person name="Jang H.B."/>
            <person name="Kim K.S."/>
            <person name="Kim T.H."/>
            <person name="Im S.P."/>
            <person name="Kim S.W."/>
            <person name="Lazarte J.M."/>
            <person name="Kim J.S."/>
            <person name="Jung T.S."/>
        </authorList>
    </citation>
    <scope>NUCLEOTIDE SEQUENCE [LARGE SCALE GENOMIC DNA]</scope>
</reference>